<comment type="caution">
    <text evidence="7">The sequence shown here is derived from an EMBL/GenBank/DDBJ whole genome shotgun (WGS) entry which is preliminary data.</text>
</comment>
<evidence type="ECO:0000313" key="7">
    <source>
        <dbReference type="EMBL" id="PIL20311.1"/>
    </source>
</evidence>
<evidence type="ECO:0000256" key="1">
    <source>
        <dbReference type="ARBA" id="ARBA00022908"/>
    </source>
</evidence>
<accession>A0A2G8RFY3</accession>
<dbReference type="GO" id="GO:0006310">
    <property type="term" value="P:DNA recombination"/>
    <property type="evidence" value="ECO:0007669"/>
    <property type="project" value="UniProtKB-KW"/>
</dbReference>
<dbReference type="InterPro" id="IPR046668">
    <property type="entry name" value="DUF6538"/>
</dbReference>
<keyword evidence="2 4" id="KW-0238">DNA-binding</keyword>
<dbReference type="InterPro" id="IPR011010">
    <property type="entry name" value="DNA_brk_join_enz"/>
</dbReference>
<dbReference type="Gene3D" id="1.10.443.10">
    <property type="entry name" value="Intergrase catalytic core"/>
    <property type="match status" value="1"/>
</dbReference>
<organism evidence="7 8">
    <name type="scientific">Puniceibacterium antarcticum</name>
    <dbReference type="NCBI Taxonomy" id="1206336"/>
    <lineage>
        <taxon>Bacteria</taxon>
        <taxon>Pseudomonadati</taxon>
        <taxon>Pseudomonadota</taxon>
        <taxon>Alphaproteobacteria</taxon>
        <taxon>Rhodobacterales</taxon>
        <taxon>Paracoccaceae</taxon>
        <taxon>Puniceibacterium</taxon>
    </lineage>
</organism>
<dbReference type="InterPro" id="IPR044068">
    <property type="entry name" value="CB"/>
</dbReference>
<dbReference type="OrthoDB" id="7222937at2"/>
<sequence length="465" mass="51210">MGLILKYIEKTKSGSWQYRRRVPKDVAAVITKREFKRKLGDSQREAVAAYARCHAEVEREIAEAKRGRVRSELAKSAKASEREAYAEALRWRAELVASQEDLEITADNLADAYPQDYNGPIGVPPLDRYKINLLRNAPGKIKVPEPTLGDALKLYLKEHLNEGSPETDSRTVGLARRVIHAAISAMGRDPMLSAITREDARTVRDEMLDRVKVRGRGVGGKVSAATVSRELTIIAAIINFAKVEFGLGDVVQNPFSRLPVERVAKGQGRKASEKRDPLPKAVLMQTRNRVIANGSKSLALIWRLVEGTGCRIAEVTGLRVEDVKVGGDLPHIRIEPHGLRGLKTETSRRQVPLVGDALAAAKEALEVAPDALMLFPEYGRIRGADAASAALMKHLRRISTDEKHVIHSLRHNMKDRLVLVEAASLDQNLILGHALGGVGDRVYGGEVAKLRATTRVMKRAFGLED</sequence>
<dbReference type="PANTHER" id="PTHR30349">
    <property type="entry name" value="PHAGE INTEGRASE-RELATED"/>
    <property type="match status" value="1"/>
</dbReference>
<keyword evidence="3" id="KW-0233">DNA recombination</keyword>
<evidence type="ECO:0000256" key="4">
    <source>
        <dbReference type="PROSITE-ProRule" id="PRU01248"/>
    </source>
</evidence>
<evidence type="ECO:0000256" key="3">
    <source>
        <dbReference type="ARBA" id="ARBA00023172"/>
    </source>
</evidence>
<dbReference type="GO" id="GO:0003677">
    <property type="term" value="F:DNA binding"/>
    <property type="evidence" value="ECO:0007669"/>
    <property type="project" value="UniProtKB-UniRule"/>
</dbReference>
<evidence type="ECO:0000259" key="6">
    <source>
        <dbReference type="PROSITE" id="PS51900"/>
    </source>
</evidence>
<keyword evidence="1" id="KW-0229">DNA integration</keyword>
<dbReference type="PROSITE" id="PS51898">
    <property type="entry name" value="TYR_RECOMBINASE"/>
    <property type="match status" value="1"/>
</dbReference>
<reference evidence="7 8" key="1">
    <citation type="submission" date="2013-09" db="EMBL/GenBank/DDBJ databases">
        <title>Genome sequencing of Phaeobacter antarcticus sp. nov. SM1211.</title>
        <authorList>
            <person name="Zhang X.-Y."/>
            <person name="Liu C."/>
            <person name="Chen X.-L."/>
            <person name="Xie B.-B."/>
            <person name="Qin Q.-L."/>
            <person name="Rong J.-C."/>
            <person name="Zhang Y.-Z."/>
        </authorList>
    </citation>
    <scope>NUCLEOTIDE SEQUENCE [LARGE SCALE GENOMIC DNA]</scope>
    <source>
        <strain evidence="7 8">SM1211</strain>
    </source>
</reference>
<evidence type="ECO:0000256" key="2">
    <source>
        <dbReference type="ARBA" id="ARBA00023125"/>
    </source>
</evidence>
<dbReference type="AlphaFoldDB" id="A0A2G8RFY3"/>
<evidence type="ECO:0008006" key="9">
    <source>
        <dbReference type="Google" id="ProtNLM"/>
    </source>
</evidence>
<dbReference type="InterPro" id="IPR002104">
    <property type="entry name" value="Integrase_catalytic"/>
</dbReference>
<feature type="domain" description="Tyr recombinase" evidence="5">
    <location>
        <begin position="277"/>
        <end position="457"/>
    </location>
</feature>
<dbReference type="RefSeq" id="WP_099910815.1">
    <property type="nucleotide sequence ID" value="NZ_AWWI01000064.1"/>
</dbReference>
<name>A0A2G8RFY3_9RHOB</name>
<dbReference type="PROSITE" id="PS51900">
    <property type="entry name" value="CB"/>
    <property type="match status" value="1"/>
</dbReference>
<gene>
    <name evidence="7" type="ORF">P775_10190</name>
</gene>
<feature type="domain" description="Core-binding (CB)" evidence="6">
    <location>
        <begin position="146"/>
        <end position="242"/>
    </location>
</feature>
<dbReference type="GO" id="GO:0015074">
    <property type="term" value="P:DNA integration"/>
    <property type="evidence" value="ECO:0007669"/>
    <property type="project" value="UniProtKB-KW"/>
</dbReference>
<dbReference type="Proteomes" id="UP000231259">
    <property type="component" value="Unassembled WGS sequence"/>
</dbReference>
<dbReference type="SUPFAM" id="SSF56349">
    <property type="entry name" value="DNA breaking-rejoining enzymes"/>
    <property type="match status" value="1"/>
</dbReference>
<proteinExistence type="predicted"/>
<protein>
    <recommendedName>
        <fullName evidence="9">Tyr recombinase domain-containing protein</fullName>
    </recommendedName>
</protein>
<evidence type="ECO:0000313" key="8">
    <source>
        <dbReference type="Proteomes" id="UP000231259"/>
    </source>
</evidence>
<dbReference type="InterPro" id="IPR050090">
    <property type="entry name" value="Tyrosine_recombinase_XerCD"/>
</dbReference>
<keyword evidence="8" id="KW-1185">Reference proteome</keyword>
<dbReference type="Pfam" id="PF00589">
    <property type="entry name" value="Phage_integrase"/>
    <property type="match status" value="1"/>
</dbReference>
<dbReference type="EMBL" id="AWWI01000064">
    <property type="protein sequence ID" value="PIL20311.1"/>
    <property type="molecule type" value="Genomic_DNA"/>
</dbReference>
<evidence type="ECO:0000259" key="5">
    <source>
        <dbReference type="PROSITE" id="PS51898"/>
    </source>
</evidence>
<dbReference type="InterPro" id="IPR013762">
    <property type="entry name" value="Integrase-like_cat_sf"/>
</dbReference>
<dbReference type="Pfam" id="PF20172">
    <property type="entry name" value="DUF6538"/>
    <property type="match status" value="1"/>
</dbReference>
<dbReference type="PANTHER" id="PTHR30349:SF64">
    <property type="entry name" value="PROPHAGE INTEGRASE INTD-RELATED"/>
    <property type="match status" value="1"/>
</dbReference>